<proteinExistence type="predicted"/>
<dbReference type="Pfam" id="PF07883">
    <property type="entry name" value="Cupin_2"/>
    <property type="match status" value="1"/>
</dbReference>
<protein>
    <recommendedName>
        <fullName evidence="1">Cupin type-2 domain-containing protein</fullName>
    </recommendedName>
</protein>
<dbReference type="InterPro" id="IPR013096">
    <property type="entry name" value="Cupin_2"/>
</dbReference>
<dbReference type="EMBL" id="UINC01155221">
    <property type="protein sequence ID" value="SVD50951.1"/>
    <property type="molecule type" value="Genomic_DNA"/>
</dbReference>
<feature type="domain" description="Cupin type-2" evidence="1">
    <location>
        <begin position="22"/>
        <end position="73"/>
    </location>
</feature>
<dbReference type="InterPro" id="IPR011051">
    <property type="entry name" value="RmlC_Cupin_sf"/>
</dbReference>
<sequence>MDELEWRNQVRQDGFDNISKIEWAPGLFNDMHTHDFAANIFVVSGKMTVKTDDEEITCGAGESGALDAGVPHSELVGSAGVSFLIARKTG</sequence>
<name>A0A382VYI1_9ZZZZ</name>
<dbReference type="Gene3D" id="2.60.120.10">
    <property type="entry name" value="Jelly Rolls"/>
    <property type="match status" value="1"/>
</dbReference>
<dbReference type="SUPFAM" id="SSF51182">
    <property type="entry name" value="RmlC-like cupins"/>
    <property type="match status" value="1"/>
</dbReference>
<organism evidence="2">
    <name type="scientific">marine metagenome</name>
    <dbReference type="NCBI Taxonomy" id="408172"/>
    <lineage>
        <taxon>unclassified sequences</taxon>
        <taxon>metagenomes</taxon>
        <taxon>ecological metagenomes</taxon>
    </lineage>
</organism>
<dbReference type="AlphaFoldDB" id="A0A382VYI1"/>
<evidence type="ECO:0000259" key="1">
    <source>
        <dbReference type="Pfam" id="PF07883"/>
    </source>
</evidence>
<dbReference type="InterPro" id="IPR014710">
    <property type="entry name" value="RmlC-like_jellyroll"/>
</dbReference>
<gene>
    <name evidence="2" type="ORF">METZ01_LOCUS403805</name>
</gene>
<evidence type="ECO:0000313" key="2">
    <source>
        <dbReference type="EMBL" id="SVD50951.1"/>
    </source>
</evidence>
<reference evidence="2" key="1">
    <citation type="submission" date="2018-05" db="EMBL/GenBank/DDBJ databases">
        <authorList>
            <person name="Lanie J.A."/>
            <person name="Ng W.-L."/>
            <person name="Kazmierczak K.M."/>
            <person name="Andrzejewski T.M."/>
            <person name="Davidsen T.M."/>
            <person name="Wayne K.J."/>
            <person name="Tettelin H."/>
            <person name="Glass J.I."/>
            <person name="Rusch D."/>
            <person name="Podicherti R."/>
            <person name="Tsui H.-C.T."/>
            <person name="Winkler M.E."/>
        </authorList>
    </citation>
    <scope>NUCLEOTIDE SEQUENCE</scope>
</reference>
<accession>A0A382VYI1</accession>